<dbReference type="GeneID" id="36514885"/>
<evidence type="ECO:0000256" key="1">
    <source>
        <dbReference type="ARBA" id="ARBA00004123"/>
    </source>
</evidence>
<dbReference type="GO" id="GO:0003677">
    <property type="term" value="F:DNA binding"/>
    <property type="evidence" value="ECO:0007669"/>
    <property type="project" value="InterPro"/>
</dbReference>
<dbReference type="GO" id="GO:0016787">
    <property type="term" value="F:hydrolase activity"/>
    <property type="evidence" value="ECO:0007669"/>
    <property type="project" value="UniProtKB-KW"/>
</dbReference>
<dbReference type="InterPro" id="IPR003593">
    <property type="entry name" value="AAA+_ATPase"/>
</dbReference>
<evidence type="ECO:0000259" key="11">
    <source>
        <dbReference type="SMART" id="SM00382"/>
    </source>
</evidence>
<dbReference type="InterPro" id="IPR027417">
    <property type="entry name" value="P-loop_NTPase"/>
</dbReference>
<dbReference type="GO" id="GO:0043139">
    <property type="term" value="F:5'-3' DNA helicase activity"/>
    <property type="evidence" value="ECO:0007669"/>
    <property type="project" value="TreeGrafter"/>
</dbReference>
<evidence type="ECO:0000256" key="6">
    <source>
        <dbReference type="ARBA" id="ARBA00022741"/>
    </source>
</evidence>
<dbReference type="OrthoDB" id="6513042at2759"/>
<keyword evidence="10" id="KW-0539">Nucleus</keyword>
<protein>
    <recommendedName>
        <fullName evidence="4">DNA helicase</fullName>
        <ecNumber evidence="4">3.6.4.12</ecNumber>
    </recommendedName>
</protein>
<dbReference type="EMBL" id="NDIQ01000001">
    <property type="protein sequence ID" value="PRT53516.1"/>
    <property type="molecule type" value="Genomic_DNA"/>
</dbReference>
<dbReference type="RefSeq" id="XP_024663462.1">
    <property type="nucleotide sequence ID" value="XM_024807694.1"/>
</dbReference>
<comment type="subcellular location">
    <subcellularLocation>
        <location evidence="2">Cytoplasm</location>
    </subcellularLocation>
    <subcellularLocation>
        <location evidence="1">Nucleus</location>
    </subcellularLocation>
</comment>
<dbReference type="FunFam" id="3.40.50.300:FF:000326">
    <property type="entry name" value="P-loop containing nucleoside triphosphate hydrolase"/>
    <property type="match status" value="1"/>
</dbReference>
<keyword evidence="5" id="KW-0963">Cytoplasm</keyword>
<evidence type="ECO:0000256" key="7">
    <source>
        <dbReference type="ARBA" id="ARBA00022801"/>
    </source>
</evidence>
<dbReference type="PANTHER" id="PTHR43788">
    <property type="entry name" value="DNA2/NAM7 HELICASE FAMILY MEMBER"/>
    <property type="match status" value="1"/>
</dbReference>
<keyword evidence="8" id="KW-0347">Helicase</keyword>
<evidence type="ECO:0000313" key="13">
    <source>
        <dbReference type="Proteomes" id="UP000238350"/>
    </source>
</evidence>
<dbReference type="GO" id="GO:0005634">
    <property type="term" value="C:nucleus"/>
    <property type="evidence" value="ECO:0007669"/>
    <property type="project" value="UniProtKB-SubCell"/>
</dbReference>
<dbReference type="AlphaFoldDB" id="A0A2T0FEU1"/>
<evidence type="ECO:0000256" key="10">
    <source>
        <dbReference type="ARBA" id="ARBA00023242"/>
    </source>
</evidence>
<dbReference type="GO" id="GO:0005737">
    <property type="term" value="C:cytoplasm"/>
    <property type="evidence" value="ECO:0007669"/>
    <property type="project" value="UniProtKB-SubCell"/>
</dbReference>
<evidence type="ECO:0000256" key="3">
    <source>
        <dbReference type="ARBA" id="ARBA00007913"/>
    </source>
</evidence>
<dbReference type="InterPro" id="IPR047187">
    <property type="entry name" value="SF1_C_Upf1"/>
</dbReference>
<evidence type="ECO:0000256" key="9">
    <source>
        <dbReference type="ARBA" id="ARBA00022840"/>
    </source>
</evidence>
<reference evidence="12 13" key="1">
    <citation type="submission" date="2017-04" db="EMBL/GenBank/DDBJ databases">
        <title>Genome sequencing of [Candida] sorbophila.</title>
        <authorList>
            <person name="Ahn J.O."/>
        </authorList>
    </citation>
    <scope>NUCLEOTIDE SEQUENCE [LARGE SCALE GENOMIC DNA]</scope>
    <source>
        <strain evidence="12 13">DS02</strain>
    </source>
</reference>
<dbReference type="InterPro" id="IPR041677">
    <property type="entry name" value="DNA2/NAM7_AAA_11"/>
</dbReference>
<dbReference type="Pfam" id="PF13086">
    <property type="entry name" value="AAA_11"/>
    <property type="match status" value="1"/>
</dbReference>
<dbReference type="NCBIfam" id="TIGR00376">
    <property type="entry name" value="IGHMBP2 family helicase"/>
    <property type="match status" value="1"/>
</dbReference>
<name>A0A2T0FEU1_9ASCO</name>
<organism evidence="12 13">
    <name type="scientific">Wickerhamiella sorbophila</name>
    <dbReference type="NCBI Taxonomy" id="45607"/>
    <lineage>
        <taxon>Eukaryota</taxon>
        <taxon>Fungi</taxon>
        <taxon>Dikarya</taxon>
        <taxon>Ascomycota</taxon>
        <taxon>Saccharomycotina</taxon>
        <taxon>Dipodascomycetes</taxon>
        <taxon>Dipodascales</taxon>
        <taxon>Trichomonascaceae</taxon>
        <taxon>Wickerhamiella</taxon>
    </lineage>
</organism>
<evidence type="ECO:0000256" key="8">
    <source>
        <dbReference type="ARBA" id="ARBA00022806"/>
    </source>
</evidence>
<dbReference type="InterPro" id="IPR050534">
    <property type="entry name" value="Coronavir_polyprotein_1ab"/>
</dbReference>
<dbReference type="GO" id="GO:0003723">
    <property type="term" value="F:RNA binding"/>
    <property type="evidence" value="ECO:0007669"/>
    <property type="project" value="InterPro"/>
</dbReference>
<dbReference type="SMART" id="SM00382">
    <property type="entry name" value="AAA"/>
    <property type="match status" value="1"/>
</dbReference>
<dbReference type="InterPro" id="IPR048761">
    <property type="entry name" value="SMUBP-2_HCS1_1B"/>
</dbReference>
<comment type="similarity">
    <text evidence="3">Belongs to the DNA2/NAM7 helicase family.</text>
</comment>
<keyword evidence="6" id="KW-0547">Nucleotide-binding</keyword>
<dbReference type="GO" id="GO:0005524">
    <property type="term" value="F:ATP binding"/>
    <property type="evidence" value="ECO:0007669"/>
    <property type="project" value="UniProtKB-KW"/>
</dbReference>
<sequence>MDLREAIEKEQQTDTLETAKLLKSLPPKVLARRGLAMLNLSLNGVSTGLGGRTLFELGPDKAIGLFDPVVKVGDIVQVAKQPKQTVEPGGFEAVVVKVSKESIVVASDDDSIEFPDARLWIVKLVNEVTYKRIKWAIDRFENHTTTRLLDIVKGSAAPHIEQADFTPLGSLNDPQRVAVKHALGSEVAVIHGPPGTGKTATIVEIVRQLVAKGERVLICGPSNISVDNIVERLSPHVRGLLRLGHPARLLDSVMMHSLDLVAKQSNEGQVVRELQTEINQVLGKVKKARGSERKALWSDLKTLRKDYRVREKTVVRDLILKASVVVATLHSAGSKYLGDAVNFLGGIPLFHTIVIDEVSQALLPQCYIPLVIEPNAKRLVVAGDNKQLPPTIKSTESSVLKTLERTLFDQLVDSCGPAVKHLITIQYRMAQEIMEFPSKAMYNGKLIADKSVASHRLYHLPHVEKNNTTESVVLWVDTLGDMYPEQKEEEAFSTKNIGEAELVAGFLSKLLDSGVNPDEIGVISPYNAQVGELRRLLPSVEVSTVDGFQGREKEVILISLVRSNPDKEVGFVADDRRMNVAITRPRRQLVIFGDSETIGANDGFLKNWVEWCQDNADIEYADS</sequence>
<evidence type="ECO:0000256" key="4">
    <source>
        <dbReference type="ARBA" id="ARBA00012551"/>
    </source>
</evidence>
<comment type="caution">
    <text evidence="12">The sequence shown here is derived from an EMBL/GenBank/DDBJ whole genome shotgun (WGS) entry which is preliminary data.</text>
</comment>
<dbReference type="PANTHER" id="PTHR43788:SF8">
    <property type="entry name" value="DNA-BINDING PROTEIN SMUBP-2"/>
    <property type="match status" value="1"/>
</dbReference>
<feature type="domain" description="AAA+ ATPase" evidence="11">
    <location>
        <begin position="184"/>
        <end position="596"/>
    </location>
</feature>
<dbReference type="Gene3D" id="2.40.30.270">
    <property type="match status" value="1"/>
</dbReference>
<dbReference type="STRING" id="45607.A0A2T0FEU1"/>
<dbReference type="Proteomes" id="UP000238350">
    <property type="component" value="Unassembled WGS sequence"/>
</dbReference>
<keyword evidence="13" id="KW-1185">Reference proteome</keyword>
<proteinExistence type="inferred from homology"/>
<keyword evidence="9" id="KW-0067">ATP-binding</keyword>
<gene>
    <name evidence="12" type="ORF">B9G98_01136</name>
</gene>
<dbReference type="Pfam" id="PF13087">
    <property type="entry name" value="AAA_12"/>
    <property type="match status" value="1"/>
</dbReference>
<dbReference type="Gene3D" id="3.40.50.300">
    <property type="entry name" value="P-loop containing nucleotide triphosphate hydrolases"/>
    <property type="match status" value="2"/>
</dbReference>
<dbReference type="InterPro" id="IPR041679">
    <property type="entry name" value="DNA2/NAM7-like_C"/>
</dbReference>
<dbReference type="SUPFAM" id="SSF52540">
    <property type="entry name" value="P-loop containing nucleoside triphosphate hydrolases"/>
    <property type="match status" value="1"/>
</dbReference>
<evidence type="ECO:0000256" key="5">
    <source>
        <dbReference type="ARBA" id="ARBA00022490"/>
    </source>
</evidence>
<keyword evidence="7" id="KW-0378">Hydrolase</keyword>
<dbReference type="EC" id="3.6.4.12" evidence="4"/>
<evidence type="ECO:0000256" key="2">
    <source>
        <dbReference type="ARBA" id="ARBA00004496"/>
    </source>
</evidence>
<dbReference type="Pfam" id="PF21138">
    <property type="entry name" value="SMUBP-2_HCS1_1B"/>
    <property type="match status" value="1"/>
</dbReference>
<evidence type="ECO:0000313" key="12">
    <source>
        <dbReference type="EMBL" id="PRT53516.1"/>
    </source>
</evidence>
<dbReference type="GO" id="GO:0005694">
    <property type="term" value="C:chromosome"/>
    <property type="evidence" value="ECO:0007669"/>
    <property type="project" value="UniProtKB-ARBA"/>
</dbReference>
<dbReference type="InterPro" id="IPR004483">
    <property type="entry name" value="SMUBP-2/Hcs1-like"/>
</dbReference>
<accession>A0A2T0FEU1</accession>
<dbReference type="CDD" id="cd18808">
    <property type="entry name" value="SF1_C_Upf1"/>
    <property type="match status" value="1"/>
</dbReference>